<dbReference type="RefSeq" id="WP_186077579.1">
    <property type="nucleotide sequence ID" value="NZ_CAJEWB010000010.1"/>
</dbReference>
<dbReference type="PANTHER" id="PTHR30349:SF81">
    <property type="entry name" value="TYROSINE RECOMBINASE XERC"/>
    <property type="match status" value="1"/>
</dbReference>
<dbReference type="InterPro" id="IPR023009">
    <property type="entry name" value="Tyrosine_recombinase_XerC/XerD"/>
</dbReference>
<feature type="domain" description="Tyr recombinase" evidence="11">
    <location>
        <begin position="108"/>
        <end position="290"/>
    </location>
</feature>
<gene>
    <name evidence="13" type="primary">xerD</name>
    <name evidence="10" type="synonym">xerC</name>
    <name evidence="13" type="ORF">JEOPIN946_01098</name>
</gene>
<dbReference type="HAMAP" id="MF_01808">
    <property type="entry name" value="Recomb_XerC_XerD"/>
    <property type="match status" value="1"/>
</dbReference>
<feature type="active site" evidence="10">
    <location>
        <position position="268"/>
    </location>
</feature>
<proteinExistence type="inferred from homology"/>
<feature type="active site" evidence="10">
    <location>
        <position position="171"/>
    </location>
</feature>
<dbReference type="Proteomes" id="UP000588186">
    <property type="component" value="Unassembled WGS sequence"/>
</dbReference>
<evidence type="ECO:0000259" key="12">
    <source>
        <dbReference type="PROSITE" id="PS51900"/>
    </source>
</evidence>
<dbReference type="InterPro" id="IPR010998">
    <property type="entry name" value="Integrase_recombinase_N"/>
</dbReference>
<dbReference type="Gene3D" id="1.10.443.10">
    <property type="entry name" value="Intergrase catalytic core"/>
    <property type="match status" value="1"/>
</dbReference>
<evidence type="ECO:0000313" key="13">
    <source>
        <dbReference type="EMBL" id="CAD2075784.1"/>
    </source>
</evidence>
<dbReference type="InterPro" id="IPR011010">
    <property type="entry name" value="DNA_brk_join_enz"/>
</dbReference>
<dbReference type="GO" id="GO:0051301">
    <property type="term" value="P:cell division"/>
    <property type="evidence" value="ECO:0007669"/>
    <property type="project" value="UniProtKB-KW"/>
</dbReference>
<evidence type="ECO:0000259" key="11">
    <source>
        <dbReference type="PROSITE" id="PS51898"/>
    </source>
</evidence>
<dbReference type="InterPro" id="IPR011932">
    <property type="entry name" value="Recomb_XerD"/>
</dbReference>
<evidence type="ECO:0000256" key="3">
    <source>
        <dbReference type="ARBA" id="ARBA00022490"/>
    </source>
</evidence>
<comment type="similarity">
    <text evidence="10">Belongs to the 'phage' integrase family. XerC subfamily.</text>
</comment>
<name>A0A6V7RDV2_9BACL</name>
<dbReference type="InterPro" id="IPR004107">
    <property type="entry name" value="Integrase_SAM-like_N"/>
</dbReference>
<dbReference type="Gene3D" id="1.10.150.130">
    <property type="match status" value="1"/>
</dbReference>
<keyword evidence="14" id="KW-1185">Reference proteome</keyword>
<keyword evidence="3 10" id="KW-0963">Cytoplasm</keyword>
<reference evidence="13 14" key="1">
    <citation type="submission" date="2020-07" db="EMBL/GenBank/DDBJ databases">
        <authorList>
            <person name="Criscuolo A."/>
        </authorList>
    </citation>
    <scope>NUCLEOTIDE SEQUENCE [LARGE SCALE GENOMIC DNA]</scope>
    <source>
        <strain evidence="13">CIP107946</strain>
    </source>
</reference>
<dbReference type="InterPro" id="IPR044068">
    <property type="entry name" value="CB"/>
</dbReference>
<dbReference type="Pfam" id="PF00589">
    <property type="entry name" value="Phage_integrase"/>
    <property type="match status" value="1"/>
</dbReference>
<dbReference type="NCBIfam" id="NF040815">
    <property type="entry name" value="recomb_XerA_Arch"/>
    <property type="match status" value="1"/>
</dbReference>
<feature type="active site" description="O-(3'-phospho-DNA)-tyrosine intermediate" evidence="10">
    <location>
        <position position="277"/>
    </location>
</feature>
<keyword evidence="7 10" id="KW-0238">DNA-binding</keyword>
<keyword evidence="8 10" id="KW-0233">DNA recombination</keyword>
<comment type="subcellular location">
    <subcellularLocation>
        <location evidence="1 10">Cytoplasm</location>
    </subcellularLocation>
</comment>
<dbReference type="InterPro" id="IPR013762">
    <property type="entry name" value="Integrase-like_cat_sf"/>
</dbReference>
<keyword evidence="9 10" id="KW-0131">Cell cycle</keyword>
<keyword evidence="4 10" id="KW-0132">Cell division</keyword>
<dbReference type="PROSITE" id="PS51898">
    <property type="entry name" value="TYR_RECOMBINASE"/>
    <property type="match status" value="1"/>
</dbReference>
<evidence type="ECO:0000256" key="5">
    <source>
        <dbReference type="ARBA" id="ARBA00022829"/>
    </source>
</evidence>
<protein>
    <recommendedName>
        <fullName evidence="10">Tyrosine recombinase XerC</fullName>
    </recommendedName>
</protein>
<evidence type="ECO:0000256" key="8">
    <source>
        <dbReference type="ARBA" id="ARBA00023172"/>
    </source>
</evidence>
<dbReference type="CDD" id="cd00798">
    <property type="entry name" value="INT_XerDC_C"/>
    <property type="match status" value="1"/>
</dbReference>
<sequence>MDQTEIKILEYKSYLQIEKGLSRSSIDAYTQDLKRYRDYLESKKLNLVDVKPQDLTAFLKEESLDGKQTKTIARLQSTLRNFHQFLQNNQHTSNNPAQLLSRVKIEQSLPDVLTVEEMETLITSPDNTMAGQRDHAIMELLYASGVRVSELIDIKVDDVNIDMGFINVIGKGNKQRIIPITDRSAAILDHYIKNVRLNFLKTENVFHLFLTQRGKGFTRQGLWKMIKKYQLVSNTKKNITPHTFRHSFATHLIENGADLRAVQELLGHSDISTTQMYTHLSAKTIREMYKKFHPRK</sequence>
<evidence type="ECO:0000256" key="10">
    <source>
        <dbReference type="HAMAP-Rule" id="MF_01808"/>
    </source>
</evidence>
<organism evidence="13 14">
    <name type="scientific">Phocicoccus pinnipedialis</name>
    <dbReference type="NCBI Taxonomy" id="110845"/>
    <lineage>
        <taxon>Bacteria</taxon>
        <taxon>Bacillati</taxon>
        <taxon>Bacillota</taxon>
        <taxon>Bacilli</taxon>
        <taxon>Bacillales</taxon>
        <taxon>Salinicoccaceae</taxon>
        <taxon>Phocicoccus</taxon>
    </lineage>
</organism>
<comment type="function">
    <text evidence="10">Site-specific tyrosine recombinase, which acts by catalyzing the cutting and rejoining of the recombining DNA molecules. The XerC-XerD complex is essential to convert dimers of the bacterial chromosome into monomers to permit their segregation at cell division. It also contributes to the segregational stability of plasmids.</text>
</comment>
<feature type="active site" evidence="10">
    <location>
        <position position="147"/>
    </location>
</feature>
<dbReference type="EMBL" id="CAJEWB010000010">
    <property type="protein sequence ID" value="CAD2075784.1"/>
    <property type="molecule type" value="Genomic_DNA"/>
</dbReference>
<evidence type="ECO:0000313" key="14">
    <source>
        <dbReference type="Proteomes" id="UP000588186"/>
    </source>
</evidence>
<dbReference type="PANTHER" id="PTHR30349">
    <property type="entry name" value="PHAGE INTEGRASE-RELATED"/>
    <property type="match status" value="1"/>
</dbReference>
<feature type="domain" description="Core-binding (CB)" evidence="12">
    <location>
        <begin position="2"/>
        <end position="87"/>
    </location>
</feature>
<evidence type="ECO:0000256" key="9">
    <source>
        <dbReference type="ARBA" id="ARBA00023306"/>
    </source>
</evidence>
<comment type="similarity">
    <text evidence="2">Belongs to the 'phage' integrase family. XerD subfamily.</text>
</comment>
<dbReference type="AlphaFoldDB" id="A0A6V7RDV2"/>
<accession>A0A6V7RDV2</accession>
<evidence type="ECO:0000256" key="6">
    <source>
        <dbReference type="ARBA" id="ARBA00022908"/>
    </source>
</evidence>
<dbReference type="GO" id="GO:0009037">
    <property type="term" value="F:tyrosine-based site-specific recombinase activity"/>
    <property type="evidence" value="ECO:0007669"/>
    <property type="project" value="UniProtKB-UniRule"/>
</dbReference>
<dbReference type="GO" id="GO:0006313">
    <property type="term" value="P:DNA transposition"/>
    <property type="evidence" value="ECO:0007669"/>
    <property type="project" value="UniProtKB-UniRule"/>
</dbReference>
<dbReference type="GO" id="GO:0003677">
    <property type="term" value="F:DNA binding"/>
    <property type="evidence" value="ECO:0007669"/>
    <property type="project" value="UniProtKB-UniRule"/>
</dbReference>
<comment type="caution">
    <text evidence="13">The sequence shown here is derived from an EMBL/GenBank/DDBJ whole genome shotgun (WGS) entry which is preliminary data.</text>
</comment>
<dbReference type="NCBIfam" id="NF001399">
    <property type="entry name" value="PRK00283.1"/>
    <property type="match status" value="1"/>
</dbReference>
<dbReference type="PROSITE" id="PS51900">
    <property type="entry name" value="CB"/>
    <property type="match status" value="1"/>
</dbReference>
<dbReference type="InterPro" id="IPR002104">
    <property type="entry name" value="Integrase_catalytic"/>
</dbReference>
<feature type="active site" evidence="10">
    <location>
        <position position="245"/>
    </location>
</feature>
<dbReference type="SUPFAM" id="SSF56349">
    <property type="entry name" value="DNA breaking-rejoining enzymes"/>
    <property type="match status" value="1"/>
</dbReference>
<dbReference type="Pfam" id="PF02899">
    <property type="entry name" value="Phage_int_SAM_1"/>
    <property type="match status" value="1"/>
</dbReference>
<comment type="subunit">
    <text evidence="10">Forms a cyclic heterotetrameric complex composed of two molecules of XerC and two molecules of XerD.</text>
</comment>
<evidence type="ECO:0000256" key="1">
    <source>
        <dbReference type="ARBA" id="ARBA00004496"/>
    </source>
</evidence>
<dbReference type="GO" id="GO:0005737">
    <property type="term" value="C:cytoplasm"/>
    <property type="evidence" value="ECO:0007669"/>
    <property type="project" value="UniProtKB-SubCell"/>
</dbReference>
<dbReference type="GO" id="GO:0007059">
    <property type="term" value="P:chromosome segregation"/>
    <property type="evidence" value="ECO:0007669"/>
    <property type="project" value="UniProtKB-UniRule"/>
</dbReference>
<evidence type="ECO:0000256" key="2">
    <source>
        <dbReference type="ARBA" id="ARBA00010450"/>
    </source>
</evidence>
<evidence type="ECO:0000256" key="4">
    <source>
        <dbReference type="ARBA" id="ARBA00022618"/>
    </source>
</evidence>
<dbReference type="InterPro" id="IPR050090">
    <property type="entry name" value="Tyrosine_recombinase_XerCD"/>
</dbReference>
<dbReference type="NCBIfam" id="TIGR02225">
    <property type="entry name" value="recomb_XerD"/>
    <property type="match status" value="1"/>
</dbReference>
<keyword evidence="5 10" id="KW-0159">Chromosome partition</keyword>
<keyword evidence="6 10" id="KW-0229">DNA integration</keyword>
<evidence type="ECO:0000256" key="7">
    <source>
        <dbReference type="ARBA" id="ARBA00023125"/>
    </source>
</evidence>
<feature type="active site" evidence="10">
    <location>
        <position position="242"/>
    </location>
</feature>